<evidence type="ECO:0000259" key="1">
    <source>
        <dbReference type="Pfam" id="PF00497"/>
    </source>
</evidence>
<sequence length="179" mass="20388">MKRWVLLKLLLILLPLYACAGPLSDKYLLLELYPDTTIQRFYKQSLKVGVYRPDYPPFDIVINGEYLDGINADILRTIRNNSDIHFSVTLFPDAVSAFDALAEGSIDVITTTGPVSETKKSRFSYLPVILTNKIVEIASTESKPWTKNYETIATVDRFISDEFINKHYPEAKINRYDSG</sequence>
<dbReference type="AlphaFoldDB" id="A0A8I1G8V5"/>
<name>A0A8I1G8V5_ENTAS</name>
<feature type="domain" description="Solute-binding protein family 3/N-terminal" evidence="1">
    <location>
        <begin position="51"/>
        <end position="159"/>
    </location>
</feature>
<organism evidence="2 3">
    <name type="scientific">Enterobacter asburiae</name>
    <dbReference type="NCBI Taxonomy" id="61645"/>
    <lineage>
        <taxon>Bacteria</taxon>
        <taxon>Pseudomonadati</taxon>
        <taxon>Pseudomonadota</taxon>
        <taxon>Gammaproteobacteria</taxon>
        <taxon>Enterobacterales</taxon>
        <taxon>Enterobacteriaceae</taxon>
        <taxon>Enterobacter</taxon>
        <taxon>Enterobacter cloacae complex</taxon>
    </lineage>
</organism>
<dbReference type="EMBL" id="JAELXN010000191">
    <property type="protein sequence ID" value="MBJ6598987.1"/>
    <property type="molecule type" value="Genomic_DNA"/>
</dbReference>
<dbReference type="InterPro" id="IPR001638">
    <property type="entry name" value="Solute-binding_3/MltF_N"/>
</dbReference>
<comment type="caution">
    <text evidence="2">The sequence shown here is derived from an EMBL/GenBank/DDBJ whole genome shotgun (WGS) entry which is preliminary data.</text>
</comment>
<proteinExistence type="predicted"/>
<reference evidence="2" key="1">
    <citation type="submission" date="2020-12" db="EMBL/GenBank/DDBJ databases">
        <title>Molecular epidemiology of VIM- metallo-b-lactamase-producing Enterobacter cloacae complex isolated in France between 2015 and 2018.</title>
        <authorList>
            <person name="Emeraud C."/>
            <person name="Petit C."/>
            <person name="Bonnin R."/>
            <person name="Naas T."/>
            <person name="Dortet L."/>
        </authorList>
    </citation>
    <scope>NUCLEOTIDE SEQUENCE</scope>
    <source>
        <strain evidence="2">170C2</strain>
    </source>
</reference>
<dbReference type="RefSeq" id="WP_199029937.1">
    <property type="nucleotide sequence ID" value="NZ_JAELXN010000191.1"/>
</dbReference>
<dbReference type="SUPFAM" id="SSF53850">
    <property type="entry name" value="Periplasmic binding protein-like II"/>
    <property type="match status" value="1"/>
</dbReference>
<evidence type="ECO:0000313" key="2">
    <source>
        <dbReference type="EMBL" id="MBJ6598987.1"/>
    </source>
</evidence>
<dbReference type="Gene3D" id="3.40.190.10">
    <property type="entry name" value="Periplasmic binding protein-like II"/>
    <property type="match status" value="2"/>
</dbReference>
<gene>
    <name evidence="2" type="ORF">JGT27_25305</name>
</gene>
<protein>
    <submittedName>
        <fullName evidence="2">Transporter substrate-binding domain-containing protein</fullName>
    </submittedName>
</protein>
<evidence type="ECO:0000313" key="3">
    <source>
        <dbReference type="Proteomes" id="UP000641429"/>
    </source>
</evidence>
<dbReference type="Proteomes" id="UP000641429">
    <property type="component" value="Unassembled WGS sequence"/>
</dbReference>
<accession>A0A8I1G8V5</accession>
<dbReference type="Pfam" id="PF00497">
    <property type="entry name" value="SBP_bac_3"/>
    <property type="match status" value="1"/>
</dbReference>